<dbReference type="Pfam" id="PF12796">
    <property type="entry name" value="Ank_2"/>
    <property type="match status" value="3"/>
</dbReference>
<evidence type="ECO:0000313" key="6">
    <source>
        <dbReference type="EMBL" id="CAC5381062.1"/>
    </source>
</evidence>
<feature type="repeat" description="ANK" evidence="3">
    <location>
        <begin position="786"/>
        <end position="818"/>
    </location>
</feature>
<dbReference type="AlphaFoldDB" id="A0A6J8BAU1"/>
<feature type="repeat" description="ANK" evidence="3">
    <location>
        <begin position="688"/>
        <end position="720"/>
    </location>
</feature>
<dbReference type="InterPro" id="IPR036770">
    <property type="entry name" value="Ankyrin_rpt-contain_sf"/>
</dbReference>
<dbReference type="SUPFAM" id="SSF48403">
    <property type="entry name" value="Ankyrin repeat"/>
    <property type="match status" value="2"/>
</dbReference>
<feature type="repeat" description="ANK" evidence="3">
    <location>
        <begin position="885"/>
        <end position="917"/>
    </location>
</feature>
<keyword evidence="1" id="KW-0677">Repeat</keyword>
<evidence type="ECO:0000313" key="7">
    <source>
        <dbReference type="Proteomes" id="UP000507470"/>
    </source>
</evidence>
<evidence type="ECO:0000256" key="2">
    <source>
        <dbReference type="ARBA" id="ARBA00023043"/>
    </source>
</evidence>
<feature type="repeat" description="ANK" evidence="3">
    <location>
        <begin position="655"/>
        <end position="687"/>
    </location>
</feature>
<reference evidence="6 7" key="1">
    <citation type="submission" date="2020-06" db="EMBL/GenBank/DDBJ databases">
        <authorList>
            <person name="Li R."/>
            <person name="Bekaert M."/>
        </authorList>
    </citation>
    <scope>NUCLEOTIDE SEQUENCE [LARGE SCALE GENOMIC DNA]</scope>
    <source>
        <strain evidence="7">wild</strain>
    </source>
</reference>
<gene>
    <name evidence="6" type="ORF">MCOR_16977</name>
</gene>
<feature type="chain" id="PRO_5026904654" description="Novel STAND NTPase 3 domain-containing protein" evidence="4">
    <location>
        <begin position="24"/>
        <end position="968"/>
    </location>
</feature>
<dbReference type="PROSITE" id="PS50297">
    <property type="entry name" value="ANK_REP_REGION"/>
    <property type="match status" value="10"/>
</dbReference>
<feature type="repeat" description="ANK" evidence="3">
    <location>
        <begin position="819"/>
        <end position="851"/>
    </location>
</feature>
<feature type="domain" description="Novel STAND NTPase 3" evidence="5">
    <location>
        <begin position="305"/>
        <end position="452"/>
    </location>
</feature>
<feature type="repeat" description="ANK" evidence="3">
    <location>
        <begin position="918"/>
        <end position="950"/>
    </location>
</feature>
<feature type="signal peptide" evidence="4">
    <location>
        <begin position="1"/>
        <end position="23"/>
    </location>
</feature>
<evidence type="ECO:0000259" key="5">
    <source>
        <dbReference type="Pfam" id="PF20720"/>
    </source>
</evidence>
<keyword evidence="4" id="KW-0732">Signal</keyword>
<name>A0A6J8BAU1_MYTCO</name>
<dbReference type="Pfam" id="PF13637">
    <property type="entry name" value="Ank_4"/>
    <property type="match status" value="1"/>
</dbReference>
<dbReference type="PANTHER" id="PTHR24126:SF14">
    <property type="entry name" value="ANK_REP_REGION DOMAIN-CONTAINING PROTEIN"/>
    <property type="match status" value="1"/>
</dbReference>
<evidence type="ECO:0000256" key="4">
    <source>
        <dbReference type="SAM" id="SignalP"/>
    </source>
</evidence>
<dbReference type="PRINTS" id="PR01415">
    <property type="entry name" value="ANKYRIN"/>
</dbReference>
<dbReference type="InterPro" id="IPR002110">
    <property type="entry name" value="Ankyrin_rpt"/>
</dbReference>
<feature type="repeat" description="ANK" evidence="3">
    <location>
        <begin position="852"/>
        <end position="884"/>
    </location>
</feature>
<sequence length="968" mass="108821">MTFVKRWVVIGICLNNVLTPALRKYVTPIVTQMYKSLVKQYHIDNQKLHGYLRKYPPTNTMLNYEPINDNENLYGRHTWKYDYDVKNPIDLSKLFLQTHMAHYVAFDDTCDSSALLAIIINIDQFPLAVQEDADEVRTSIRNCWAHCNVLQWTPARFVASFQLLESFIRNLHLNATEEIRVLGDLHNWKTNGTKFINISVLGAELVGMIQNANATRIMAECTQHEFKETTLKCLQLQKELIKIEKKIDELKTNNGKYLLESNAKVSECSSTDPTEPKNVTAYAPCPCHDTHQLDVSLWQEHDSTFFETDIVNDIIKYLETEHFVIVVGASGMVKSAIIHHIALQICHEGGRSIIPCHSPQEVINHYKKNEFPIFVIDDICGKYAESEVDIDNWINNRNKLKMMLGKGKIKILTSCCLEIFNEEKVQRSLTPFISYSFDLSSKYKLSPKAKLVIAGKYLMSNDCENLQDVLGSFACSPLLCFLFSKYENITRHEFVNEPYNIFRSELDELKVVDPHKYCLLFMFVIFNGTINESLFYESNEDERKKLENVFKSLKIERSTALSSIKDKLDFCVGTYVIKIGANLNKADKCGDTPLYVACFEGYENVVRLLINEGAEINKSTKLGVTPLFAACTGGDTSIVNILVEQGAGVNYITKFGNTPLVAAGCGGFESIVKTLVNKGASVNKTFENEESPLLVACKRGHENIVRLLIEHGAAINYATKSGNTSLNVACCGGYESIVQLLINKKASINKTNENNGSPLYVSCLRGYKNIVQLLLEKGAKANYSENNYVPLHAACLRGDYKIAKLLIKKQSEVNTPKGDGQTPLHAAVKSYNEKLVDLLVCEGADINKTYGCGFTPLYEAPIACNLQAVQILIEKGALIYVASHSGETALFVACREGNYEISKLLVEKWADLNKSNCYCNTPLHIASAGRNEKIVKILVKNNADINKSNNYKETPFYTACEKRILYNC</sequence>
<organism evidence="6 7">
    <name type="scientific">Mytilus coruscus</name>
    <name type="common">Sea mussel</name>
    <dbReference type="NCBI Taxonomy" id="42192"/>
    <lineage>
        <taxon>Eukaryota</taxon>
        <taxon>Metazoa</taxon>
        <taxon>Spiralia</taxon>
        <taxon>Lophotrochozoa</taxon>
        <taxon>Mollusca</taxon>
        <taxon>Bivalvia</taxon>
        <taxon>Autobranchia</taxon>
        <taxon>Pteriomorphia</taxon>
        <taxon>Mytilida</taxon>
        <taxon>Mytiloidea</taxon>
        <taxon>Mytilidae</taxon>
        <taxon>Mytilinae</taxon>
        <taxon>Mytilus</taxon>
    </lineage>
</organism>
<keyword evidence="7" id="KW-1185">Reference proteome</keyword>
<feature type="repeat" description="ANK" evidence="3">
    <location>
        <begin position="589"/>
        <end position="621"/>
    </location>
</feature>
<proteinExistence type="predicted"/>
<protein>
    <recommendedName>
        <fullName evidence="5">Novel STAND NTPase 3 domain-containing protein</fullName>
    </recommendedName>
</protein>
<dbReference type="Gene3D" id="1.25.40.20">
    <property type="entry name" value="Ankyrin repeat-containing domain"/>
    <property type="match status" value="2"/>
</dbReference>
<keyword evidence="2 3" id="KW-0040">ANK repeat</keyword>
<dbReference type="EMBL" id="CACVKT020002985">
    <property type="protein sequence ID" value="CAC5381062.1"/>
    <property type="molecule type" value="Genomic_DNA"/>
</dbReference>
<feature type="repeat" description="ANK" evidence="3">
    <location>
        <begin position="754"/>
        <end position="786"/>
    </location>
</feature>
<dbReference type="PROSITE" id="PS50088">
    <property type="entry name" value="ANK_REPEAT"/>
    <property type="match status" value="11"/>
</dbReference>
<evidence type="ECO:0000256" key="3">
    <source>
        <dbReference type="PROSITE-ProRule" id="PRU00023"/>
    </source>
</evidence>
<evidence type="ECO:0000256" key="1">
    <source>
        <dbReference type="ARBA" id="ARBA00022737"/>
    </source>
</evidence>
<dbReference type="Proteomes" id="UP000507470">
    <property type="component" value="Unassembled WGS sequence"/>
</dbReference>
<dbReference type="InterPro" id="IPR049050">
    <property type="entry name" value="nSTAND3"/>
</dbReference>
<dbReference type="SMART" id="SM00248">
    <property type="entry name" value="ANK"/>
    <property type="match status" value="11"/>
</dbReference>
<dbReference type="Pfam" id="PF00023">
    <property type="entry name" value="Ank"/>
    <property type="match status" value="2"/>
</dbReference>
<feature type="repeat" description="ANK" evidence="3">
    <location>
        <begin position="721"/>
        <end position="753"/>
    </location>
</feature>
<dbReference type="OrthoDB" id="194358at2759"/>
<dbReference type="Pfam" id="PF20720">
    <property type="entry name" value="nSTAND3"/>
    <property type="match status" value="1"/>
</dbReference>
<accession>A0A6J8BAU1</accession>
<feature type="repeat" description="ANK" evidence="3">
    <location>
        <begin position="622"/>
        <end position="654"/>
    </location>
</feature>
<dbReference type="PANTHER" id="PTHR24126">
    <property type="entry name" value="ANKYRIN REPEAT, PH AND SEC7 DOMAIN CONTAINING PROTEIN SECG-RELATED"/>
    <property type="match status" value="1"/>
</dbReference>